<organism evidence="2">
    <name type="scientific">Timema shepardi</name>
    <name type="common">Walking stick</name>
    <dbReference type="NCBI Taxonomy" id="629360"/>
    <lineage>
        <taxon>Eukaryota</taxon>
        <taxon>Metazoa</taxon>
        <taxon>Ecdysozoa</taxon>
        <taxon>Arthropoda</taxon>
        <taxon>Hexapoda</taxon>
        <taxon>Insecta</taxon>
        <taxon>Pterygota</taxon>
        <taxon>Neoptera</taxon>
        <taxon>Polyneoptera</taxon>
        <taxon>Phasmatodea</taxon>
        <taxon>Timematodea</taxon>
        <taxon>Timematoidea</taxon>
        <taxon>Timematidae</taxon>
        <taxon>Timema</taxon>
    </lineage>
</organism>
<evidence type="ECO:0000256" key="1">
    <source>
        <dbReference type="SAM" id="MobiDB-lite"/>
    </source>
</evidence>
<feature type="region of interest" description="Disordered" evidence="1">
    <location>
        <begin position="19"/>
        <end position="62"/>
    </location>
</feature>
<accession>A0A7R9ATS0</accession>
<dbReference type="AlphaFoldDB" id="A0A7R9ATS0"/>
<sequence length="172" mass="18295">MWGESRVARQCPCALGRRGAGSRPWAGGGGKVGEGEDLEQRRALRGPQRLGRTDAGGAARSEHTRCPISKVCSLSPVMCIKFPSFPPPFRGHVLRVALPVRRKARARGKGGEIDPSAGEMGRVLKGGRGFAASRGTSYLLLLRSTAASDARPHGAEIRRATTTTPLPLYPSL</sequence>
<evidence type="ECO:0000313" key="2">
    <source>
        <dbReference type="EMBL" id="CAD7260477.1"/>
    </source>
</evidence>
<feature type="region of interest" description="Disordered" evidence="1">
    <location>
        <begin position="151"/>
        <end position="172"/>
    </location>
</feature>
<name>A0A7R9ATS0_TIMSH</name>
<reference evidence="2" key="1">
    <citation type="submission" date="2020-11" db="EMBL/GenBank/DDBJ databases">
        <authorList>
            <person name="Tran Van P."/>
        </authorList>
    </citation>
    <scope>NUCLEOTIDE SEQUENCE</scope>
</reference>
<proteinExistence type="predicted"/>
<protein>
    <submittedName>
        <fullName evidence="2">Uncharacterized protein</fullName>
    </submittedName>
</protein>
<dbReference type="EMBL" id="OC001696">
    <property type="protein sequence ID" value="CAD7260477.1"/>
    <property type="molecule type" value="Genomic_DNA"/>
</dbReference>
<gene>
    <name evidence="2" type="ORF">TSIB3V08_LOCUS4658</name>
</gene>